<sequence length="173" mass="20638">MNKFLPWPEAFDANEWFIIASGVFYLVLILSLPKRFPMVICLTLWLFNTTLAKSADYTIAAALPYDLYDYNDSGKLEFFDEVLQYLLYPQVGYLMMYMYDLWRPTSYKLVAFVLALAGFSVWYEWSSVQAHVFTYKGWSLRYSANSYLILIPLNIWFLDTMKNWWNRLERKNL</sequence>
<dbReference type="eggNOG" id="ENOG50308U2">
    <property type="taxonomic scope" value="Bacteria"/>
</dbReference>
<evidence type="ECO:0000313" key="3">
    <source>
        <dbReference type="Proteomes" id="UP000027931"/>
    </source>
</evidence>
<dbReference type="OrthoDB" id="2381462at2"/>
<proteinExistence type="predicted"/>
<dbReference type="Proteomes" id="UP000027931">
    <property type="component" value="Unassembled WGS sequence"/>
</dbReference>
<reference evidence="2 3" key="1">
    <citation type="journal article" date="2013" name="Int. J. Syst. Evol. Microbiol.">
        <title>Tumebacillus flagellatus sp. nov., an alpha-amylase/pullulanase-producing bacterium isolated from cassava wastewater.</title>
        <authorList>
            <person name="Wang Q."/>
            <person name="Xie N."/>
            <person name="Qin Y."/>
            <person name="Shen N."/>
            <person name="Zhu J."/>
            <person name="Mi H."/>
            <person name="Huang R."/>
        </authorList>
    </citation>
    <scope>NUCLEOTIDE SEQUENCE [LARGE SCALE GENOMIC DNA]</scope>
    <source>
        <strain evidence="2 3">GST4</strain>
    </source>
</reference>
<keyword evidence="3" id="KW-1185">Reference proteome</keyword>
<feature type="transmembrane region" description="Helical" evidence="1">
    <location>
        <begin position="145"/>
        <end position="165"/>
    </location>
</feature>
<name>A0A074LL79_9BACL</name>
<gene>
    <name evidence="2" type="ORF">EL26_21445</name>
</gene>
<comment type="caution">
    <text evidence="2">The sequence shown here is derived from an EMBL/GenBank/DDBJ whole genome shotgun (WGS) entry which is preliminary data.</text>
</comment>
<evidence type="ECO:0000313" key="2">
    <source>
        <dbReference type="EMBL" id="KEO81320.1"/>
    </source>
</evidence>
<accession>A0A074LL79</accession>
<dbReference type="EMBL" id="JMIR01000040">
    <property type="protein sequence ID" value="KEO81320.1"/>
    <property type="molecule type" value="Genomic_DNA"/>
</dbReference>
<keyword evidence="1" id="KW-0472">Membrane</keyword>
<dbReference type="AlphaFoldDB" id="A0A074LL79"/>
<dbReference type="STRING" id="1157490.EL26_21445"/>
<dbReference type="RefSeq" id="WP_052036632.1">
    <property type="nucleotide sequence ID" value="NZ_JMIR01000040.1"/>
</dbReference>
<keyword evidence="1" id="KW-0812">Transmembrane</keyword>
<feature type="transmembrane region" description="Helical" evidence="1">
    <location>
        <begin position="16"/>
        <end position="32"/>
    </location>
</feature>
<keyword evidence="1" id="KW-1133">Transmembrane helix</keyword>
<evidence type="ECO:0000256" key="1">
    <source>
        <dbReference type="SAM" id="Phobius"/>
    </source>
</evidence>
<organism evidence="2 3">
    <name type="scientific">Tumebacillus flagellatus</name>
    <dbReference type="NCBI Taxonomy" id="1157490"/>
    <lineage>
        <taxon>Bacteria</taxon>
        <taxon>Bacillati</taxon>
        <taxon>Bacillota</taxon>
        <taxon>Bacilli</taxon>
        <taxon>Bacillales</taxon>
        <taxon>Alicyclobacillaceae</taxon>
        <taxon>Tumebacillus</taxon>
    </lineage>
</organism>
<feature type="transmembrane region" description="Helical" evidence="1">
    <location>
        <begin position="109"/>
        <end position="125"/>
    </location>
</feature>
<protein>
    <submittedName>
        <fullName evidence="2">Uncharacterized protein</fullName>
    </submittedName>
</protein>